<dbReference type="Pfam" id="PF01210">
    <property type="entry name" value="NAD_Gly3P_dh_N"/>
    <property type="match status" value="1"/>
</dbReference>
<reference evidence="12 13" key="2">
    <citation type="journal article" date="2007" name="BMC Biol.">
        <title>A 100%-complete sequence reveals unusually simple genomic features in the hot-spring red alga Cyanidioschyzon merolae.</title>
        <authorList>
            <person name="Nozaki H."/>
            <person name="Takano H."/>
            <person name="Misumi O."/>
            <person name="Terasawa K."/>
            <person name="Matsuzaki M."/>
            <person name="Maruyama S."/>
            <person name="Nishida K."/>
            <person name="Yagisawa F."/>
            <person name="Yoshida Y."/>
            <person name="Fujiwara T."/>
            <person name="Takio S."/>
            <person name="Tamura K."/>
            <person name="Chung S.J."/>
            <person name="Nakamura S."/>
            <person name="Kuroiwa H."/>
            <person name="Tanaka K."/>
            <person name="Sato N."/>
            <person name="Kuroiwa T."/>
        </authorList>
    </citation>
    <scope>NUCLEOTIDE SEQUENCE [LARGE SCALE GENOMIC DNA]</scope>
    <source>
        <strain evidence="12 13">10D</strain>
    </source>
</reference>
<dbReference type="NCBIfam" id="NF000942">
    <property type="entry name" value="PRK00094.1-4"/>
    <property type="match status" value="1"/>
</dbReference>
<dbReference type="eggNOG" id="KOG2711">
    <property type="taxonomic scope" value="Eukaryota"/>
</dbReference>
<keyword evidence="6" id="KW-0327">Glycosome</keyword>
<dbReference type="PANTHER" id="PTHR11728:SF1">
    <property type="entry name" value="GLYCEROL-3-PHOSPHATE DEHYDROGENASE [NAD(+)] 2, CHLOROPLASTIC"/>
    <property type="match status" value="1"/>
</dbReference>
<dbReference type="FunFam" id="1.10.1040.10:FF:000001">
    <property type="entry name" value="Glycerol-3-phosphate dehydrogenase [NAD(P)+]"/>
    <property type="match status" value="1"/>
</dbReference>
<dbReference type="STRING" id="280699.M1UWL0"/>
<dbReference type="Gene3D" id="3.40.50.720">
    <property type="entry name" value="NAD(P)-binding Rossmann-like Domain"/>
    <property type="match status" value="1"/>
</dbReference>
<comment type="similarity">
    <text evidence="1 7">Belongs to the NAD-dependent glycerol-3-phosphate dehydrogenase family.</text>
</comment>
<dbReference type="PRINTS" id="PR00077">
    <property type="entry name" value="GPDHDRGNASE"/>
</dbReference>
<dbReference type="InterPro" id="IPR006109">
    <property type="entry name" value="G3P_DH_NAD-dep_C"/>
</dbReference>
<name>M1UWL0_CYAM1</name>
<evidence type="ECO:0000256" key="4">
    <source>
        <dbReference type="ARBA" id="ARBA00048683"/>
    </source>
</evidence>
<dbReference type="KEGG" id="cme:CYME_CMR476C"/>
<dbReference type="SUPFAM" id="SSF51735">
    <property type="entry name" value="NAD(P)-binding Rossmann-fold domains"/>
    <property type="match status" value="1"/>
</dbReference>
<evidence type="ECO:0000256" key="1">
    <source>
        <dbReference type="ARBA" id="ARBA00011009"/>
    </source>
</evidence>
<accession>M1UWL0</accession>
<dbReference type="EMBL" id="AP006500">
    <property type="protein sequence ID" value="BAM82641.1"/>
    <property type="molecule type" value="Genomic_DNA"/>
</dbReference>
<protein>
    <recommendedName>
        <fullName evidence="8">Glycerol-3-phosphate dehydrogenase [NAD(+)]</fullName>
        <ecNumber evidence="8">1.1.1.8</ecNumber>
    </recommendedName>
</protein>
<dbReference type="GO" id="GO:0020015">
    <property type="term" value="C:glycosome"/>
    <property type="evidence" value="ECO:0007669"/>
    <property type="project" value="UniProtKB-SubCell"/>
</dbReference>
<reference evidence="12 13" key="1">
    <citation type="journal article" date="2004" name="Nature">
        <title>Genome sequence of the ultrasmall unicellular red alga Cyanidioschyzon merolae 10D.</title>
        <authorList>
            <person name="Matsuzaki M."/>
            <person name="Misumi O."/>
            <person name="Shin-i T."/>
            <person name="Maruyama S."/>
            <person name="Takahara M."/>
            <person name="Miyagishima S."/>
            <person name="Mori T."/>
            <person name="Nishida K."/>
            <person name="Yagisawa F."/>
            <person name="Nishida K."/>
            <person name="Yoshida Y."/>
            <person name="Nishimura Y."/>
            <person name="Nakao S."/>
            <person name="Kobayashi T."/>
            <person name="Momoyama Y."/>
            <person name="Higashiyama T."/>
            <person name="Minoda A."/>
            <person name="Sano M."/>
            <person name="Nomoto H."/>
            <person name="Oishi K."/>
            <person name="Hayashi H."/>
            <person name="Ohta F."/>
            <person name="Nishizaka S."/>
            <person name="Haga S."/>
            <person name="Miura S."/>
            <person name="Morishita T."/>
            <person name="Kabeya Y."/>
            <person name="Terasawa K."/>
            <person name="Suzuki Y."/>
            <person name="Ishii Y."/>
            <person name="Asakawa S."/>
            <person name="Takano H."/>
            <person name="Ohta N."/>
            <person name="Kuroiwa H."/>
            <person name="Tanaka K."/>
            <person name="Shimizu N."/>
            <person name="Sugano S."/>
            <person name="Sato N."/>
            <person name="Nozaki H."/>
            <person name="Ogasawara N."/>
            <person name="Kohara Y."/>
            <person name="Kuroiwa T."/>
        </authorList>
    </citation>
    <scope>NUCLEOTIDE SEQUENCE [LARGE SCALE GENOMIC DNA]</scope>
    <source>
        <strain evidence="12 13">10D</strain>
    </source>
</reference>
<dbReference type="InterPro" id="IPR011128">
    <property type="entry name" value="G3P_DH_NAD-dep_N"/>
</dbReference>
<feature type="domain" description="Glycerol-3-phosphate dehydrogenase NAD-dependent C-terminal" evidence="11">
    <location>
        <begin position="264"/>
        <end position="412"/>
    </location>
</feature>
<dbReference type="GO" id="GO:0005975">
    <property type="term" value="P:carbohydrate metabolic process"/>
    <property type="evidence" value="ECO:0007669"/>
    <property type="project" value="InterPro"/>
</dbReference>
<dbReference type="GO" id="GO:0051287">
    <property type="term" value="F:NAD binding"/>
    <property type="evidence" value="ECO:0007669"/>
    <property type="project" value="UniProtKB-UniRule"/>
</dbReference>
<evidence type="ECO:0000256" key="5">
    <source>
        <dbReference type="ARBA" id="ARBA00060503"/>
    </source>
</evidence>
<dbReference type="Proteomes" id="UP000007014">
    <property type="component" value="Chromosome 18"/>
</dbReference>
<evidence type="ECO:0000256" key="2">
    <source>
        <dbReference type="ARBA" id="ARBA00023002"/>
    </source>
</evidence>
<dbReference type="InterPro" id="IPR036291">
    <property type="entry name" value="NAD(P)-bd_dom_sf"/>
</dbReference>
<sequence>MQPEQTVPRLQSTRSVSSAFTCAISLARGFEGAGSARTETAFSVTLWRRPSADPSYGRRSVRRKVPPTHARLSGQSQEEARHVAICGGGSFGSAMAFALANNGHQVVLLVRRAEVAETINKERTNPRYTALVPGFRFPKLVRATTDPEDALKGCWLCVHAVPVQASRAFLVESVRPNLAPGTPILSTSKGIEVSTGNFMYEIFDDVFGKERPVPCMFLSGPSFAHEMLADLPAAVVLASHDAAACASIAAAISSPALKVFRSSDVVGVEICGAVKNVIALAAGICEGLGLGMNATAALVTRGCSEMRRLARSFGARPVTVAGLSGVGDTFMTCFGTSSRNRTVGYRLGQGETLAHILETSSQVAEGVPTAKAVASLIERQFPHLNPMRRALKFPILLGVIDVLENRQSPREKLEEWMDRKARIED</sequence>
<dbReference type="PANTHER" id="PTHR11728">
    <property type="entry name" value="GLYCEROL-3-PHOSPHATE DEHYDROGENASE"/>
    <property type="match status" value="1"/>
</dbReference>
<dbReference type="GO" id="GO:0005829">
    <property type="term" value="C:cytosol"/>
    <property type="evidence" value="ECO:0007669"/>
    <property type="project" value="TreeGrafter"/>
</dbReference>
<dbReference type="GeneID" id="16997132"/>
<dbReference type="NCBIfam" id="NF000940">
    <property type="entry name" value="PRK00094.1-2"/>
    <property type="match status" value="1"/>
</dbReference>
<dbReference type="RefSeq" id="XP_005538677.1">
    <property type="nucleotide sequence ID" value="XM_005538620.1"/>
</dbReference>
<evidence type="ECO:0000259" key="11">
    <source>
        <dbReference type="Pfam" id="PF07479"/>
    </source>
</evidence>
<evidence type="ECO:0000313" key="13">
    <source>
        <dbReference type="Proteomes" id="UP000007014"/>
    </source>
</evidence>
<comment type="catalytic activity">
    <reaction evidence="4 8">
        <text>sn-glycerol 3-phosphate + NAD(+) = dihydroxyacetone phosphate + NADH + H(+)</text>
        <dbReference type="Rhea" id="RHEA:11092"/>
        <dbReference type="ChEBI" id="CHEBI:15378"/>
        <dbReference type="ChEBI" id="CHEBI:57540"/>
        <dbReference type="ChEBI" id="CHEBI:57597"/>
        <dbReference type="ChEBI" id="CHEBI:57642"/>
        <dbReference type="ChEBI" id="CHEBI:57945"/>
        <dbReference type="EC" id="1.1.1.8"/>
    </reaction>
</comment>
<dbReference type="HAMAP" id="MF_00394">
    <property type="entry name" value="NAD_Glyc3P_dehydrog"/>
    <property type="match status" value="1"/>
</dbReference>
<evidence type="ECO:0000259" key="10">
    <source>
        <dbReference type="Pfam" id="PF01210"/>
    </source>
</evidence>
<dbReference type="InterPro" id="IPR013328">
    <property type="entry name" value="6PGD_dom2"/>
</dbReference>
<gene>
    <name evidence="12" type="ORF">CYME_CMR476C</name>
</gene>
<dbReference type="OrthoDB" id="10263760at2759"/>
<keyword evidence="2 7" id="KW-0560">Oxidoreductase</keyword>
<dbReference type="PROSITE" id="PS00957">
    <property type="entry name" value="NAD_G3PDH"/>
    <property type="match status" value="1"/>
</dbReference>
<dbReference type="FunFam" id="3.40.50.720:FF:000019">
    <property type="entry name" value="Glycerol-3-phosphate dehydrogenase [NAD(P)+]"/>
    <property type="match status" value="1"/>
</dbReference>
<feature type="region of interest" description="Disordered" evidence="9">
    <location>
        <begin position="52"/>
        <end position="76"/>
    </location>
</feature>
<proteinExistence type="inferred from homology"/>
<evidence type="ECO:0000256" key="7">
    <source>
        <dbReference type="RuleBase" id="RU000437"/>
    </source>
</evidence>
<dbReference type="InterPro" id="IPR008927">
    <property type="entry name" value="6-PGluconate_DH-like_C_sf"/>
</dbReference>
<evidence type="ECO:0000256" key="8">
    <source>
        <dbReference type="RuleBase" id="RU361243"/>
    </source>
</evidence>
<dbReference type="EC" id="1.1.1.8" evidence="8"/>
<evidence type="ECO:0000256" key="6">
    <source>
        <dbReference type="ARBA" id="ARBA00084116"/>
    </source>
</evidence>
<dbReference type="GO" id="GO:0141152">
    <property type="term" value="F:glycerol-3-phosphate dehydrogenase (NAD+) activity"/>
    <property type="evidence" value="ECO:0007669"/>
    <property type="project" value="UniProtKB-UniRule"/>
</dbReference>
<dbReference type="SUPFAM" id="SSF48179">
    <property type="entry name" value="6-phosphogluconate dehydrogenase C-terminal domain-like"/>
    <property type="match status" value="1"/>
</dbReference>
<keyword evidence="3 7" id="KW-0520">NAD</keyword>
<evidence type="ECO:0000313" key="12">
    <source>
        <dbReference type="EMBL" id="BAM82641.1"/>
    </source>
</evidence>
<comment type="subcellular location">
    <subcellularLocation>
        <location evidence="5">Glycosome</location>
    </subcellularLocation>
</comment>
<evidence type="ECO:0000256" key="3">
    <source>
        <dbReference type="ARBA" id="ARBA00023027"/>
    </source>
</evidence>
<dbReference type="AlphaFoldDB" id="M1UWL0"/>
<dbReference type="Gramene" id="CMR476CT">
    <property type="protein sequence ID" value="CMR476CT"/>
    <property type="gene ID" value="CMR476C"/>
</dbReference>
<dbReference type="HOGENOM" id="CLU_033449_0_2_1"/>
<organism evidence="12 13">
    <name type="scientific">Cyanidioschyzon merolae (strain NIES-3377 / 10D)</name>
    <name type="common">Unicellular red alga</name>
    <dbReference type="NCBI Taxonomy" id="280699"/>
    <lineage>
        <taxon>Eukaryota</taxon>
        <taxon>Rhodophyta</taxon>
        <taxon>Bangiophyceae</taxon>
        <taxon>Cyanidiales</taxon>
        <taxon>Cyanidiaceae</taxon>
        <taxon>Cyanidioschyzon</taxon>
    </lineage>
</organism>
<dbReference type="OMA" id="NIYTPIA"/>
<dbReference type="Gene3D" id="1.10.1040.10">
    <property type="entry name" value="N-(1-d-carboxylethyl)-l-norvaline Dehydrogenase, domain 2"/>
    <property type="match status" value="1"/>
</dbReference>
<dbReference type="Pfam" id="PF07479">
    <property type="entry name" value="NAD_Gly3P_dh_C"/>
    <property type="match status" value="1"/>
</dbReference>
<keyword evidence="13" id="KW-1185">Reference proteome</keyword>
<dbReference type="GO" id="GO:0046168">
    <property type="term" value="P:glycerol-3-phosphate catabolic process"/>
    <property type="evidence" value="ECO:0007669"/>
    <property type="project" value="UniProtKB-UniRule"/>
</dbReference>
<evidence type="ECO:0000256" key="9">
    <source>
        <dbReference type="SAM" id="MobiDB-lite"/>
    </source>
</evidence>
<feature type="domain" description="Glycerol-3-phosphate dehydrogenase NAD-dependent N-terminal" evidence="10">
    <location>
        <begin position="83"/>
        <end position="244"/>
    </location>
</feature>
<dbReference type="InterPro" id="IPR006168">
    <property type="entry name" value="G3P_DH_NAD-dep"/>
</dbReference>